<comment type="caution">
    <text evidence="2">The sequence shown here is derived from an EMBL/GenBank/DDBJ whole genome shotgun (WGS) entry which is preliminary data.</text>
</comment>
<keyword evidence="3" id="KW-1185">Reference proteome</keyword>
<feature type="region of interest" description="Disordered" evidence="1">
    <location>
        <begin position="1"/>
        <end position="78"/>
    </location>
</feature>
<name>A0A161SSA1_9BRAD</name>
<dbReference type="STRING" id="943830.A4A58_23790"/>
<dbReference type="Proteomes" id="UP000076574">
    <property type="component" value="Unassembled WGS sequence"/>
</dbReference>
<accession>A0A161SSA1</accession>
<dbReference type="AlphaFoldDB" id="A0A161SSA1"/>
<evidence type="ECO:0000313" key="3">
    <source>
        <dbReference type="Proteomes" id="UP000076574"/>
    </source>
</evidence>
<feature type="compositionally biased region" description="Basic and acidic residues" evidence="1">
    <location>
        <begin position="68"/>
        <end position="78"/>
    </location>
</feature>
<feature type="compositionally biased region" description="Basic and acidic residues" evidence="1">
    <location>
        <begin position="28"/>
        <end position="42"/>
    </location>
</feature>
<dbReference type="EMBL" id="LVYV01000005">
    <property type="protein sequence ID" value="KZD24172.1"/>
    <property type="molecule type" value="Genomic_DNA"/>
</dbReference>
<organism evidence="2 3">
    <name type="scientific">Tardiphaga robiniae</name>
    <dbReference type="NCBI Taxonomy" id="943830"/>
    <lineage>
        <taxon>Bacteria</taxon>
        <taxon>Pseudomonadati</taxon>
        <taxon>Pseudomonadota</taxon>
        <taxon>Alphaproteobacteria</taxon>
        <taxon>Hyphomicrobiales</taxon>
        <taxon>Nitrobacteraceae</taxon>
        <taxon>Tardiphaga</taxon>
    </lineage>
</organism>
<proteinExistence type="predicted"/>
<evidence type="ECO:0000313" key="2">
    <source>
        <dbReference type="EMBL" id="KZD24172.1"/>
    </source>
</evidence>
<gene>
    <name evidence="2" type="ORF">A4A58_23790</name>
</gene>
<evidence type="ECO:0000256" key="1">
    <source>
        <dbReference type="SAM" id="MobiDB-lite"/>
    </source>
</evidence>
<sequence length="78" mass="8263">MSSKLKEGRMSGSKINPATNPAAHGAGKAHDRAAMDDEKRQLEVALDEGLEETFPGSDPVSVTQPAHSKADAHIKRKG</sequence>
<reference evidence="2 3" key="1">
    <citation type="submission" date="2016-03" db="EMBL/GenBank/DDBJ databases">
        <title>Microsymbionts genomes from the relict species Vavilovia formosa (Stev.) Fed.</title>
        <authorList>
            <person name="Kopat V."/>
            <person name="Chirak E."/>
            <person name="Kimeklis A."/>
            <person name="Andronov E."/>
        </authorList>
    </citation>
    <scope>NUCLEOTIDE SEQUENCE [LARGE SCALE GENOMIC DNA]</scope>
    <source>
        <strain evidence="2 3">Vaf07</strain>
    </source>
</reference>
<protein>
    <submittedName>
        <fullName evidence="2">Uncharacterized protein</fullName>
    </submittedName>
</protein>